<dbReference type="PANTHER" id="PTHR43798:SF33">
    <property type="entry name" value="HYDROLASE, PUTATIVE (AFU_ORTHOLOGUE AFUA_2G14860)-RELATED"/>
    <property type="match status" value="1"/>
</dbReference>
<dbReference type="InterPro" id="IPR029058">
    <property type="entry name" value="AB_hydrolase_fold"/>
</dbReference>
<dbReference type="Pfam" id="PF00561">
    <property type="entry name" value="Abhydrolase_1"/>
    <property type="match status" value="1"/>
</dbReference>
<dbReference type="SUPFAM" id="SSF53474">
    <property type="entry name" value="alpha/beta-Hydrolases"/>
    <property type="match status" value="1"/>
</dbReference>
<dbReference type="HOGENOM" id="CLU_1082049_0_0_1"/>
<evidence type="ECO:0000313" key="3">
    <source>
        <dbReference type="Proteomes" id="UP000030671"/>
    </source>
</evidence>
<dbReference type="STRING" id="747525.W4JQI7"/>
<dbReference type="GO" id="GO:0016020">
    <property type="term" value="C:membrane"/>
    <property type="evidence" value="ECO:0007669"/>
    <property type="project" value="TreeGrafter"/>
</dbReference>
<dbReference type="OrthoDB" id="408373at2759"/>
<dbReference type="eggNOG" id="ENOG502S1BG">
    <property type="taxonomic scope" value="Eukaryota"/>
</dbReference>
<dbReference type="PRINTS" id="PR00111">
    <property type="entry name" value="ABHYDROLASE"/>
</dbReference>
<dbReference type="PANTHER" id="PTHR43798">
    <property type="entry name" value="MONOACYLGLYCEROL LIPASE"/>
    <property type="match status" value="1"/>
</dbReference>
<organism evidence="2 3">
    <name type="scientific">Heterobasidion irregulare (strain TC 32-1)</name>
    <dbReference type="NCBI Taxonomy" id="747525"/>
    <lineage>
        <taxon>Eukaryota</taxon>
        <taxon>Fungi</taxon>
        <taxon>Dikarya</taxon>
        <taxon>Basidiomycota</taxon>
        <taxon>Agaricomycotina</taxon>
        <taxon>Agaricomycetes</taxon>
        <taxon>Russulales</taxon>
        <taxon>Bondarzewiaceae</taxon>
        <taxon>Heterobasidion</taxon>
        <taxon>Heterobasidion annosum species complex</taxon>
    </lineage>
</organism>
<gene>
    <name evidence="2" type="ORF">HETIRDRAFT_164509</name>
</gene>
<keyword evidence="3" id="KW-1185">Reference proteome</keyword>
<dbReference type="KEGG" id="hir:HETIRDRAFT_164509"/>
<evidence type="ECO:0000313" key="2">
    <source>
        <dbReference type="EMBL" id="ETW75340.1"/>
    </source>
</evidence>
<evidence type="ECO:0000259" key="1">
    <source>
        <dbReference type="Pfam" id="PF00561"/>
    </source>
</evidence>
<dbReference type="GeneID" id="20667921"/>
<dbReference type="AlphaFoldDB" id="W4JQI7"/>
<dbReference type="Proteomes" id="UP000030671">
    <property type="component" value="Unassembled WGS sequence"/>
</dbReference>
<dbReference type="EMBL" id="KI925466">
    <property type="protein sequence ID" value="ETW75340.1"/>
    <property type="molecule type" value="Genomic_DNA"/>
</dbReference>
<dbReference type="RefSeq" id="XP_009552769.1">
    <property type="nucleotide sequence ID" value="XM_009554474.1"/>
</dbReference>
<name>W4JQI7_HETIT</name>
<dbReference type="InterPro" id="IPR000073">
    <property type="entry name" value="AB_hydrolase_1"/>
</dbReference>
<sequence>MFISRSQHAYHGLSITQVVLIAGLSMPSLIKSLLVPHLTSNGFRVLLYDLYGRGYTEAPCASEVKYDTEMYVTQLALLLGHVGWDKAAIVGSSVGGGIAIAFSAHFPQMVDGKVGLIGSCGVMPQWEPPRSVRRAVSPALQYLRSSYLGKKYSTQLLTRKKIPPQLPTPVTQLVDKGHALMQDLEEASSRRRVILLHTNIHPLARPDSTLSPSRLHTGHCIDACSWAHSQLGDRVCSISSSGCREASGCYSDLGKWI</sequence>
<dbReference type="InterPro" id="IPR050266">
    <property type="entry name" value="AB_hydrolase_sf"/>
</dbReference>
<keyword evidence="2" id="KW-0378">Hydrolase</keyword>
<proteinExistence type="predicted"/>
<dbReference type="GO" id="GO:0016787">
    <property type="term" value="F:hydrolase activity"/>
    <property type="evidence" value="ECO:0007669"/>
    <property type="project" value="UniProtKB-KW"/>
</dbReference>
<dbReference type="InParanoid" id="W4JQI7"/>
<dbReference type="Gene3D" id="3.40.50.1820">
    <property type="entry name" value="alpha/beta hydrolase"/>
    <property type="match status" value="1"/>
</dbReference>
<feature type="domain" description="AB hydrolase-1" evidence="1">
    <location>
        <begin position="25"/>
        <end position="131"/>
    </location>
</feature>
<accession>W4JQI7</accession>
<reference evidence="2 3" key="1">
    <citation type="journal article" date="2012" name="New Phytol.">
        <title>Insight into trade-off between wood decay and parasitism from the genome of a fungal forest pathogen.</title>
        <authorList>
            <person name="Olson A."/>
            <person name="Aerts A."/>
            <person name="Asiegbu F."/>
            <person name="Belbahri L."/>
            <person name="Bouzid O."/>
            <person name="Broberg A."/>
            <person name="Canback B."/>
            <person name="Coutinho P.M."/>
            <person name="Cullen D."/>
            <person name="Dalman K."/>
            <person name="Deflorio G."/>
            <person name="van Diepen L.T."/>
            <person name="Dunand C."/>
            <person name="Duplessis S."/>
            <person name="Durling M."/>
            <person name="Gonthier P."/>
            <person name="Grimwood J."/>
            <person name="Fossdal C.G."/>
            <person name="Hansson D."/>
            <person name="Henrissat B."/>
            <person name="Hietala A."/>
            <person name="Himmelstrand K."/>
            <person name="Hoffmeister D."/>
            <person name="Hogberg N."/>
            <person name="James T.Y."/>
            <person name="Karlsson M."/>
            <person name="Kohler A."/>
            <person name="Kues U."/>
            <person name="Lee Y.H."/>
            <person name="Lin Y.C."/>
            <person name="Lind M."/>
            <person name="Lindquist E."/>
            <person name="Lombard V."/>
            <person name="Lucas S."/>
            <person name="Lunden K."/>
            <person name="Morin E."/>
            <person name="Murat C."/>
            <person name="Park J."/>
            <person name="Raffaello T."/>
            <person name="Rouze P."/>
            <person name="Salamov A."/>
            <person name="Schmutz J."/>
            <person name="Solheim H."/>
            <person name="Stahlberg J."/>
            <person name="Velez H."/>
            <person name="de Vries R.P."/>
            <person name="Wiebenga A."/>
            <person name="Woodward S."/>
            <person name="Yakovlev I."/>
            <person name="Garbelotto M."/>
            <person name="Martin F."/>
            <person name="Grigoriev I.V."/>
            <person name="Stenlid J."/>
        </authorList>
    </citation>
    <scope>NUCLEOTIDE SEQUENCE [LARGE SCALE GENOMIC DNA]</scope>
    <source>
        <strain evidence="2 3">TC 32-1</strain>
    </source>
</reference>
<protein>
    <submittedName>
        <fullName evidence="2">Alpha/beta hydrolase</fullName>
    </submittedName>
</protein>